<feature type="repeat" description="ANK" evidence="3">
    <location>
        <begin position="315"/>
        <end position="347"/>
    </location>
</feature>
<dbReference type="PROSITE" id="PS50088">
    <property type="entry name" value="ANK_REPEAT"/>
    <property type="match status" value="5"/>
</dbReference>
<accession>A0ABD2WSS3</accession>
<dbReference type="PANTHER" id="PTHR24161:SF124">
    <property type="entry name" value="TRANSIENT RECEPTOR POTENTIAL CHANNEL PYREXIA"/>
    <property type="match status" value="1"/>
</dbReference>
<feature type="repeat" description="ANK" evidence="3">
    <location>
        <begin position="466"/>
        <end position="494"/>
    </location>
</feature>
<proteinExistence type="predicted"/>
<dbReference type="Proteomes" id="UP001627154">
    <property type="component" value="Unassembled WGS sequence"/>
</dbReference>
<keyword evidence="1" id="KW-0677">Repeat</keyword>
<reference evidence="4 5" key="1">
    <citation type="journal article" date="2024" name="bioRxiv">
        <title>A reference genome for Trichogramma kaykai: A tiny desert-dwelling parasitoid wasp with competing sex-ratio distorters.</title>
        <authorList>
            <person name="Culotta J."/>
            <person name="Lindsey A.R."/>
        </authorList>
    </citation>
    <scope>NUCLEOTIDE SEQUENCE [LARGE SCALE GENOMIC DNA]</scope>
    <source>
        <strain evidence="4 5">KSX58</strain>
    </source>
</reference>
<dbReference type="AlphaFoldDB" id="A0ABD2WSS3"/>
<dbReference type="SUPFAM" id="SSF48403">
    <property type="entry name" value="Ankyrin repeat"/>
    <property type="match status" value="1"/>
</dbReference>
<name>A0ABD2WSS3_9HYME</name>
<dbReference type="Gene3D" id="1.25.40.20">
    <property type="entry name" value="Ankyrin repeat-containing domain"/>
    <property type="match status" value="3"/>
</dbReference>
<comment type="caution">
    <text evidence="4">The sequence shown here is derived from an EMBL/GenBank/DDBJ whole genome shotgun (WGS) entry which is preliminary data.</text>
</comment>
<dbReference type="SMART" id="SM00248">
    <property type="entry name" value="ANK"/>
    <property type="match status" value="11"/>
</dbReference>
<evidence type="ECO:0000256" key="3">
    <source>
        <dbReference type="PROSITE-ProRule" id="PRU00023"/>
    </source>
</evidence>
<dbReference type="PRINTS" id="PR01415">
    <property type="entry name" value="ANKYRIN"/>
</dbReference>
<dbReference type="EMBL" id="JBJJXI010000074">
    <property type="protein sequence ID" value="KAL3396067.1"/>
    <property type="molecule type" value="Genomic_DNA"/>
</dbReference>
<evidence type="ECO:0000313" key="5">
    <source>
        <dbReference type="Proteomes" id="UP001627154"/>
    </source>
</evidence>
<dbReference type="PANTHER" id="PTHR24161">
    <property type="entry name" value="ANK_REP_REGION DOMAIN-CONTAINING PROTEIN-RELATED"/>
    <property type="match status" value="1"/>
</dbReference>
<dbReference type="PROSITE" id="PS50297">
    <property type="entry name" value="ANK_REP_REGION"/>
    <property type="match status" value="5"/>
</dbReference>
<keyword evidence="5" id="KW-1185">Reference proteome</keyword>
<dbReference type="Pfam" id="PF12796">
    <property type="entry name" value="Ank_2"/>
    <property type="match status" value="3"/>
</dbReference>
<feature type="repeat" description="ANK" evidence="3">
    <location>
        <begin position="240"/>
        <end position="272"/>
    </location>
</feature>
<sequence length="685" mass="78060">MNCLKKLKIMREGVNWKIKKDRVEFLRQLYPLVEDWKGKLPNLRNIFRGTEVDWLLVESMKSVNRINATLVDQFIGFVVRTGYKDEHQVDADGDSSSRRTTAIHWAAKINRSSIIPDLFKIYDRFDVNFTDKSGMSHFHLACQYDCVDVVEKFLELGQNPNLVVPKTGDSSLHLALRHKHKRVVELLLINGANPNLANQVGSTALHIVSQEKLDVDFAEMIFELGNEKYQPVKIDVQEKSGDTPLHLAAREVNNKVAELLLRRGANLNLVNKRGSTSLHIICESHNHDDAATLELFFSINEEVNQPVQIDAQNKDGNAPLHLALDCGLKEVAQFLLRRGANPHLVNESGSTPLHVICSRYSSDESSSLFHLFFEITNDMHQTVDVNAQDKLGNTPLHKALQRSNKKITELLLRKGANPNMVNKYGSTPLHAICQRDHYNDDDLAETFFEISRQLDLSVQVDALDKSGRTPLQEAVANFMPNFVDILLTNGADLSKFVFPTESDFDGVFESYLDLGYEYDSRLEQACSVLACVECLEKHGYEMDRVGALTIMKTFDKHHMLNDSMDIDGYSSDDEEFEESSKNQMINPNLSLYDLLQLRPAEATESFTMKDLMALENSKEFHMHVTCTEYLCEIKYRKFCRRWTLEFFLSLTHHQLPILCCDMIVDLLTKEDWLKICLAAVIDGKI</sequence>
<gene>
    <name evidence="4" type="ORF">TKK_009940</name>
</gene>
<dbReference type="InterPro" id="IPR002110">
    <property type="entry name" value="Ankyrin_rpt"/>
</dbReference>
<dbReference type="InterPro" id="IPR036770">
    <property type="entry name" value="Ankyrin_rpt-contain_sf"/>
</dbReference>
<feature type="repeat" description="ANK" evidence="3">
    <location>
        <begin position="391"/>
        <end position="423"/>
    </location>
</feature>
<feature type="repeat" description="ANK" evidence="3">
    <location>
        <begin position="167"/>
        <end position="199"/>
    </location>
</feature>
<protein>
    <submittedName>
        <fullName evidence="4">Uncharacterized protein</fullName>
    </submittedName>
</protein>
<evidence type="ECO:0000256" key="1">
    <source>
        <dbReference type="ARBA" id="ARBA00022737"/>
    </source>
</evidence>
<evidence type="ECO:0000313" key="4">
    <source>
        <dbReference type="EMBL" id="KAL3396067.1"/>
    </source>
</evidence>
<organism evidence="4 5">
    <name type="scientific">Trichogramma kaykai</name>
    <dbReference type="NCBI Taxonomy" id="54128"/>
    <lineage>
        <taxon>Eukaryota</taxon>
        <taxon>Metazoa</taxon>
        <taxon>Ecdysozoa</taxon>
        <taxon>Arthropoda</taxon>
        <taxon>Hexapoda</taxon>
        <taxon>Insecta</taxon>
        <taxon>Pterygota</taxon>
        <taxon>Neoptera</taxon>
        <taxon>Endopterygota</taxon>
        <taxon>Hymenoptera</taxon>
        <taxon>Apocrita</taxon>
        <taxon>Proctotrupomorpha</taxon>
        <taxon>Chalcidoidea</taxon>
        <taxon>Trichogrammatidae</taxon>
        <taxon>Trichogramma</taxon>
    </lineage>
</organism>
<keyword evidence="2 3" id="KW-0040">ANK repeat</keyword>
<evidence type="ECO:0000256" key="2">
    <source>
        <dbReference type="ARBA" id="ARBA00023043"/>
    </source>
</evidence>